<gene>
    <name evidence="2" type="ORF">KME32_03090</name>
</gene>
<dbReference type="CDD" id="cd05266">
    <property type="entry name" value="SDR_a4"/>
    <property type="match status" value="1"/>
</dbReference>
<feature type="domain" description="NAD-dependent epimerase/dehydratase" evidence="1">
    <location>
        <begin position="5"/>
        <end position="214"/>
    </location>
</feature>
<reference evidence="2" key="1">
    <citation type="submission" date="2021-05" db="EMBL/GenBank/DDBJ databases">
        <authorList>
            <person name="Pietrasiak N."/>
            <person name="Ward R."/>
            <person name="Stajich J.E."/>
            <person name="Kurbessoian T."/>
        </authorList>
    </citation>
    <scope>NUCLEOTIDE SEQUENCE</scope>
    <source>
        <strain evidence="2">JT2-VF2</strain>
    </source>
</reference>
<protein>
    <submittedName>
        <fullName evidence="2">SDR family oxidoreductase</fullName>
    </submittedName>
</protein>
<dbReference type="GO" id="GO:0005737">
    <property type="term" value="C:cytoplasm"/>
    <property type="evidence" value="ECO:0007669"/>
    <property type="project" value="TreeGrafter"/>
</dbReference>
<dbReference type="Proteomes" id="UP000715781">
    <property type="component" value="Unassembled WGS sequence"/>
</dbReference>
<dbReference type="Gene3D" id="3.40.50.720">
    <property type="entry name" value="NAD(P)-binding Rossmann-like Domain"/>
    <property type="match status" value="1"/>
</dbReference>
<evidence type="ECO:0000313" key="3">
    <source>
        <dbReference type="Proteomes" id="UP000715781"/>
    </source>
</evidence>
<accession>A0A951PUJ0</accession>
<comment type="caution">
    <text evidence="2">The sequence shown here is derived from an EMBL/GenBank/DDBJ whole genome shotgun (WGS) entry which is preliminary data.</text>
</comment>
<dbReference type="InterPro" id="IPR051783">
    <property type="entry name" value="NAD(P)-dependent_oxidoreduct"/>
</dbReference>
<proteinExistence type="predicted"/>
<organism evidence="2 3">
    <name type="scientific">Mojavia pulchra JT2-VF2</name>
    <dbReference type="NCBI Taxonomy" id="287848"/>
    <lineage>
        <taxon>Bacteria</taxon>
        <taxon>Bacillati</taxon>
        <taxon>Cyanobacteriota</taxon>
        <taxon>Cyanophyceae</taxon>
        <taxon>Nostocales</taxon>
        <taxon>Nostocaceae</taxon>
    </lineage>
</organism>
<dbReference type="EMBL" id="JAHHHN010000001">
    <property type="protein sequence ID" value="MBW4560137.1"/>
    <property type="molecule type" value="Genomic_DNA"/>
</dbReference>
<evidence type="ECO:0000313" key="2">
    <source>
        <dbReference type="EMBL" id="MBW4560137.1"/>
    </source>
</evidence>
<dbReference type="Pfam" id="PF01370">
    <property type="entry name" value="Epimerase"/>
    <property type="match status" value="1"/>
</dbReference>
<dbReference type="PANTHER" id="PTHR48079">
    <property type="entry name" value="PROTEIN YEEZ"/>
    <property type="match status" value="1"/>
</dbReference>
<dbReference type="SUPFAM" id="SSF51735">
    <property type="entry name" value="NAD(P)-binding Rossmann-fold domains"/>
    <property type="match status" value="1"/>
</dbReference>
<dbReference type="InterPro" id="IPR036291">
    <property type="entry name" value="NAD(P)-bd_dom_sf"/>
</dbReference>
<dbReference type="PANTHER" id="PTHR48079:SF6">
    <property type="entry name" value="NAD(P)-BINDING DOMAIN-CONTAINING PROTEIN-RELATED"/>
    <property type="match status" value="1"/>
</dbReference>
<dbReference type="GO" id="GO:0004029">
    <property type="term" value="F:aldehyde dehydrogenase (NAD+) activity"/>
    <property type="evidence" value="ECO:0007669"/>
    <property type="project" value="TreeGrafter"/>
</dbReference>
<dbReference type="InterPro" id="IPR001509">
    <property type="entry name" value="Epimerase_deHydtase"/>
</dbReference>
<name>A0A951PUJ0_9NOST</name>
<evidence type="ECO:0000259" key="1">
    <source>
        <dbReference type="Pfam" id="PF01370"/>
    </source>
</evidence>
<sequence>MNIAIIGCGYVGYAVAQYWQQKMSYFVTATTTTPGRIPELKAVAQNVVVTQGNDPEGLKAVLQNQDVVLLSVGAKGANLYEEAYLQTAKTLVSILPDISSLRQLIYTGSYAVYGDRNGGFVDEETTVAPSSDNGKILKETEEILLSASSTNLHICILRLGGIYGTGRELIKIFGRIAGTTRPGNGDDLTNWIHLDDIVSAIDFARQHHLQGIYNLVDDAHLSSRELFDTVLAKHNLPQIIWDASLQSNRPYNAWVSNQKIKNTGYKLIHPHMLF</sequence>
<reference evidence="2" key="2">
    <citation type="journal article" date="2022" name="Microbiol. Resour. Announc.">
        <title>Metagenome Sequencing to Explore Phylogenomics of Terrestrial Cyanobacteria.</title>
        <authorList>
            <person name="Ward R.D."/>
            <person name="Stajich J.E."/>
            <person name="Johansen J.R."/>
            <person name="Huntemann M."/>
            <person name="Clum A."/>
            <person name="Foster B."/>
            <person name="Foster B."/>
            <person name="Roux S."/>
            <person name="Palaniappan K."/>
            <person name="Varghese N."/>
            <person name="Mukherjee S."/>
            <person name="Reddy T.B.K."/>
            <person name="Daum C."/>
            <person name="Copeland A."/>
            <person name="Chen I.A."/>
            <person name="Ivanova N.N."/>
            <person name="Kyrpides N.C."/>
            <person name="Shapiro N."/>
            <person name="Eloe-Fadrosh E.A."/>
            <person name="Pietrasiak N."/>
        </authorList>
    </citation>
    <scope>NUCLEOTIDE SEQUENCE</scope>
    <source>
        <strain evidence="2">JT2-VF2</strain>
    </source>
</reference>
<dbReference type="AlphaFoldDB" id="A0A951PUJ0"/>